<feature type="region of interest" description="Disordered" evidence="1">
    <location>
        <begin position="281"/>
        <end position="346"/>
    </location>
</feature>
<dbReference type="RefSeq" id="XP_009031588.1">
    <property type="nucleotide sequence ID" value="XM_009033340.1"/>
</dbReference>
<dbReference type="EMBL" id="KB097753">
    <property type="protein sequence ID" value="ESN90705.1"/>
    <property type="molecule type" value="Genomic_DNA"/>
</dbReference>
<reference evidence="2 4" key="2">
    <citation type="journal article" date="2013" name="Nature">
        <title>Insights into bilaterian evolution from three spiralian genomes.</title>
        <authorList>
            <person name="Simakov O."/>
            <person name="Marletaz F."/>
            <person name="Cho S.J."/>
            <person name="Edsinger-Gonzales E."/>
            <person name="Havlak P."/>
            <person name="Hellsten U."/>
            <person name="Kuo D.H."/>
            <person name="Larsson T."/>
            <person name="Lv J."/>
            <person name="Arendt D."/>
            <person name="Savage R."/>
            <person name="Osoegawa K."/>
            <person name="de Jong P."/>
            <person name="Grimwood J."/>
            <person name="Chapman J.A."/>
            <person name="Shapiro H."/>
            <person name="Aerts A."/>
            <person name="Otillar R.P."/>
            <person name="Terry A.Y."/>
            <person name="Boore J.L."/>
            <person name="Grigoriev I.V."/>
            <person name="Lindberg D.R."/>
            <person name="Seaver E.C."/>
            <person name="Weisblat D.A."/>
            <person name="Putnam N.H."/>
            <person name="Rokhsar D.S."/>
        </authorList>
    </citation>
    <scope>NUCLEOTIDE SEQUENCE</scope>
</reference>
<sequence length="365" mass="42347">MINLGYCPLSTCLSRKIHEKCSLHYHDIFRPDEPLHPYWDIYRSNKKYLSIKKPKKPKTKTDANIHSSKKVVGKQSDLKQNSRGKNDDGADKEANNATASKPIKFKYEPECCFCPDFHRRVVDCLVVPAFEIERGSNCFKYKRKPLKSKLPLASVEKGEDDDEEGAGGDDDHQFKHSKKFKEQVDALYKDDQIKRAKIEKLKAKYEKKKPKIKEKSKKKPKKNSSSKRQKQELLELETNLALSRKADEEKYKRLLNPKKFKNKRPLYADFVTEPYPKEAITWSENDSEKSKEKKKEKTKSSEETEKQNQKPKSDSKSNNKKVKSKGKGRRIKKKSKFMPKNGRPSIVSLTKSMVSVDFAKRLSAR</sequence>
<feature type="region of interest" description="Disordered" evidence="1">
    <location>
        <begin position="53"/>
        <end position="95"/>
    </location>
</feature>
<feature type="compositionally biased region" description="Basic residues" evidence="1">
    <location>
        <begin position="206"/>
        <end position="228"/>
    </location>
</feature>
<dbReference type="EMBL" id="AMQM01002368">
    <property type="status" value="NOT_ANNOTATED_CDS"/>
    <property type="molecule type" value="Genomic_DNA"/>
</dbReference>
<dbReference type="Proteomes" id="UP000015101">
    <property type="component" value="Unassembled WGS sequence"/>
</dbReference>
<proteinExistence type="predicted"/>
<gene>
    <name evidence="3" type="primary">20201487</name>
    <name evidence="2" type="ORF">HELRODRAFT_166409</name>
</gene>
<dbReference type="GeneID" id="20201487"/>
<name>T1EY37_HELRO</name>
<reference evidence="3" key="3">
    <citation type="submission" date="2015-06" db="UniProtKB">
        <authorList>
            <consortium name="EnsemblMetazoa"/>
        </authorList>
    </citation>
    <scope>IDENTIFICATION</scope>
</reference>
<dbReference type="HOGENOM" id="CLU_759263_0_0_1"/>
<dbReference type="AlphaFoldDB" id="T1EY37"/>
<evidence type="ECO:0000256" key="1">
    <source>
        <dbReference type="SAM" id="MobiDB-lite"/>
    </source>
</evidence>
<accession>T1EY37</accession>
<evidence type="ECO:0000313" key="3">
    <source>
        <dbReference type="EnsemblMetazoa" id="HelroP166409"/>
    </source>
</evidence>
<feature type="compositionally biased region" description="Acidic residues" evidence="1">
    <location>
        <begin position="158"/>
        <end position="168"/>
    </location>
</feature>
<feature type="compositionally biased region" description="Basic and acidic residues" evidence="1">
    <location>
        <begin position="286"/>
        <end position="317"/>
    </location>
</feature>
<protein>
    <submittedName>
        <fullName evidence="2 3">Uncharacterized protein</fullName>
    </submittedName>
</protein>
<reference evidence="4" key="1">
    <citation type="submission" date="2012-12" db="EMBL/GenBank/DDBJ databases">
        <authorList>
            <person name="Hellsten U."/>
            <person name="Grimwood J."/>
            <person name="Chapman J.A."/>
            <person name="Shapiro H."/>
            <person name="Aerts A."/>
            <person name="Otillar R.P."/>
            <person name="Terry A.Y."/>
            <person name="Boore J.L."/>
            <person name="Simakov O."/>
            <person name="Marletaz F."/>
            <person name="Cho S.-J."/>
            <person name="Edsinger-Gonzales E."/>
            <person name="Havlak P."/>
            <person name="Kuo D.-H."/>
            <person name="Larsson T."/>
            <person name="Lv J."/>
            <person name="Arendt D."/>
            <person name="Savage R."/>
            <person name="Osoegawa K."/>
            <person name="de Jong P."/>
            <person name="Lindberg D.R."/>
            <person name="Seaver E.C."/>
            <person name="Weisblat D.A."/>
            <person name="Putnam N.H."/>
            <person name="Grigoriev I.V."/>
            <person name="Rokhsar D.S."/>
        </authorList>
    </citation>
    <scope>NUCLEOTIDE SEQUENCE</scope>
</reference>
<feature type="region of interest" description="Disordered" evidence="1">
    <location>
        <begin position="153"/>
        <end position="176"/>
    </location>
</feature>
<feature type="compositionally biased region" description="Basic residues" evidence="1">
    <location>
        <begin position="318"/>
        <end position="337"/>
    </location>
</feature>
<keyword evidence="4" id="KW-1185">Reference proteome</keyword>
<evidence type="ECO:0000313" key="4">
    <source>
        <dbReference type="Proteomes" id="UP000015101"/>
    </source>
</evidence>
<organism evidence="3 4">
    <name type="scientific">Helobdella robusta</name>
    <name type="common">Californian leech</name>
    <dbReference type="NCBI Taxonomy" id="6412"/>
    <lineage>
        <taxon>Eukaryota</taxon>
        <taxon>Metazoa</taxon>
        <taxon>Spiralia</taxon>
        <taxon>Lophotrochozoa</taxon>
        <taxon>Annelida</taxon>
        <taxon>Clitellata</taxon>
        <taxon>Hirudinea</taxon>
        <taxon>Rhynchobdellida</taxon>
        <taxon>Glossiphoniidae</taxon>
        <taxon>Helobdella</taxon>
    </lineage>
</organism>
<feature type="region of interest" description="Disordered" evidence="1">
    <location>
        <begin position="206"/>
        <end position="258"/>
    </location>
</feature>
<dbReference type="KEGG" id="hro:HELRODRAFT_166409"/>
<dbReference type="InParanoid" id="T1EY37"/>
<dbReference type="CTD" id="20201487"/>
<feature type="compositionally biased region" description="Basic and acidic residues" evidence="1">
    <location>
        <begin position="84"/>
        <end position="94"/>
    </location>
</feature>
<evidence type="ECO:0000313" key="2">
    <source>
        <dbReference type="EMBL" id="ESN90705.1"/>
    </source>
</evidence>
<dbReference type="EnsemblMetazoa" id="HelroT166409">
    <property type="protein sequence ID" value="HelroP166409"/>
    <property type="gene ID" value="HelroG166409"/>
</dbReference>